<dbReference type="Proteomes" id="UP000604825">
    <property type="component" value="Unassembled WGS sequence"/>
</dbReference>
<keyword evidence="2" id="KW-0809">Transit peptide</keyword>
<keyword evidence="5" id="KW-1185">Reference proteome</keyword>
<dbReference type="PANTHER" id="PTHR47933:SF11">
    <property type="entry name" value="PENTATRICOPEPTIDE REPEAT-CONTAINING PROTEIN 2"/>
    <property type="match status" value="1"/>
</dbReference>
<sequence length="119" mass="13454">MDLFAAITAHGLVPNVVTYRLMMENLIQEGLLDEFDNLFLSMEKSGCTPNSYMLNGIVRSLLGGGEIMRAGAYLSKIDEMNFSLEASTTSLLISLFSREEYKNHAKSLPEKYHFFYEVN</sequence>
<dbReference type="EMBL" id="CAJGYO010000010">
    <property type="protein sequence ID" value="CAD6258415.1"/>
    <property type="molecule type" value="Genomic_DNA"/>
</dbReference>
<dbReference type="Gene3D" id="1.25.40.10">
    <property type="entry name" value="Tetratricopeptide repeat domain"/>
    <property type="match status" value="1"/>
</dbReference>
<organism evidence="4 5">
    <name type="scientific">Miscanthus lutarioriparius</name>
    <dbReference type="NCBI Taxonomy" id="422564"/>
    <lineage>
        <taxon>Eukaryota</taxon>
        <taxon>Viridiplantae</taxon>
        <taxon>Streptophyta</taxon>
        <taxon>Embryophyta</taxon>
        <taxon>Tracheophyta</taxon>
        <taxon>Spermatophyta</taxon>
        <taxon>Magnoliopsida</taxon>
        <taxon>Liliopsida</taxon>
        <taxon>Poales</taxon>
        <taxon>Poaceae</taxon>
        <taxon>PACMAD clade</taxon>
        <taxon>Panicoideae</taxon>
        <taxon>Andropogonodae</taxon>
        <taxon>Andropogoneae</taxon>
        <taxon>Saccharinae</taxon>
        <taxon>Miscanthus</taxon>
    </lineage>
</organism>
<comment type="caution">
    <text evidence="4">The sequence shown here is derived from an EMBL/GenBank/DDBJ whole genome shotgun (WGS) entry which is preliminary data.</text>
</comment>
<name>A0A811QQI4_9POAL</name>
<evidence type="ECO:0000256" key="1">
    <source>
        <dbReference type="ARBA" id="ARBA00022737"/>
    </source>
</evidence>
<dbReference type="AlphaFoldDB" id="A0A811QQI4"/>
<evidence type="ECO:0000313" key="5">
    <source>
        <dbReference type="Proteomes" id="UP000604825"/>
    </source>
</evidence>
<accession>A0A811QQI4</accession>
<proteinExistence type="predicted"/>
<keyword evidence="1" id="KW-0677">Repeat</keyword>
<dbReference type="PROSITE" id="PS51375">
    <property type="entry name" value="PPR"/>
    <property type="match status" value="1"/>
</dbReference>
<dbReference type="InterPro" id="IPR002885">
    <property type="entry name" value="PPR_rpt"/>
</dbReference>
<dbReference type="PANTHER" id="PTHR47933">
    <property type="entry name" value="PENTATRICOPEPTIDE REPEAT-CONTAINING PROTEIN 1, MITOCHONDRIAL"/>
    <property type="match status" value="1"/>
</dbReference>
<dbReference type="InterPro" id="IPR011990">
    <property type="entry name" value="TPR-like_helical_dom_sf"/>
</dbReference>
<dbReference type="NCBIfam" id="TIGR00756">
    <property type="entry name" value="PPR"/>
    <property type="match status" value="1"/>
</dbReference>
<evidence type="ECO:0008006" key="6">
    <source>
        <dbReference type="Google" id="ProtNLM"/>
    </source>
</evidence>
<evidence type="ECO:0000313" key="4">
    <source>
        <dbReference type="EMBL" id="CAD6258415.1"/>
    </source>
</evidence>
<protein>
    <recommendedName>
        <fullName evidence="6">Pentatricopeptide repeat-containing protein</fullName>
    </recommendedName>
</protein>
<reference evidence="4" key="1">
    <citation type="submission" date="2020-10" db="EMBL/GenBank/DDBJ databases">
        <authorList>
            <person name="Han B."/>
            <person name="Lu T."/>
            <person name="Zhao Q."/>
            <person name="Huang X."/>
            <person name="Zhao Y."/>
        </authorList>
    </citation>
    <scope>NUCLEOTIDE SEQUENCE</scope>
</reference>
<gene>
    <name evidence="4" type="ORF">NCGR_LOCUS41890</name>
</gene>
<dbReference type="GO" id="GO:0003729">
    <property type="term" value="F:mRNA binding"/>
    <property type="evidence" value="ECO:0007669"/>
    <property type="project" value="TreeGrafter"/>
</dbReference>
<feature type="repeat" description="PPR" evidence="3">
    <location>
        <begin position="15"/>
        <end position="49"/>
    </location>
</feature>
<evidence type="ECO:0000256" key="3">
    <source>
        <dbReference type="PROSITE-ProRule" id="PRU00708"/>
    </source>
</evidence>
<evidence type="ECO:0000256" key="2">
    <source>
        <dbReference type="ARBA" id="ARBA00022946"/>
    </source>
</evidence>
<dbReference type="InterPro" id="IPR051240">
    <property type="entry name" value="Mito_RNA-Proc/Resp"/>
</dbReference>
<dbReference type="Pfam" id="PF13041">
    <property type="entry name" value="PPR_2"/>
    <property type="match status" value="1"/>
</dbReference>
<dbReference type="OrthoDB" id="661496at2759"/>